<feature type="region of interest" description="Disordered" evidence="7">
    <location>
        <begin position="986"/>
        <end position="1005"/>
    </location>
</feature>
<feature type="region of interest" description="Disordered" evidence="7">
    <location>
        <begin position="802"/>
        <end position="848"/>
    </location>
</feature>
<dbReference type="Gene3D" id="3.40.50.1820">
    <property type="entry name" value="alpha/beta hydrolase"/>
    <property type="match status" value="1"/>
</dbReference>
<evidence type="ECO:0000256" key="1">
    <source>
        <dbReference type="ARBA" id="ARBA00004173"/>
    </source>
</evidence>
<evidence type="ECO:0000256" key="4">
    <source>
        <dbReference type="ARBA" id="ARBA00022824"/>
    </source>
</evidence>
<evidence type="ECO:0000256" key="2">
    <source>
        <dbReference type="ARBA" id="ARBA00004240"/>
    </source>
</evidence>
<feature type="region of interest" description="Disordered" evidence="7">
    <location>
        <begin position="645"/>
        <end position="665"/>
    </location>
</feature>
<dbReference type="GO" id="GO:0016020">
    <property type="term" value="C:membrane"/>
    <property type="evidence" value="ECO:0007669"/>
    <property type="project" value="UniProtKB-SubCell"/>
</dbReference>
<dbReference type="InterPro" id="IPR052374">
    <property type="entry name" value="SERAC1"/>
</dbReference>
<dbReference type="GO" id="GO:0005783">
    <property type="term" value="C:endoplasmic reticulum"/>
    <property type="evidence" value="ECO:0007669"/>
    <property type="project" value="UniProtKB-SubCell"/>
</dbReference>
<evidence type="ECO:0000256" key="6">
    <source>
        <dbReference type="ARBA" id="ARBA00023136"/>
    </source>
</evidence>
<comment type="caution">
    <text evidence="8">The sequence shown here is derived from an EMBL/GenBank/DDBJ whole genome shotgun (WGS) entry which is preliminary data.</text>
</comment>
<accession>A0AAV9H3D9</accession>
<dbReference type="Proteomes" id="UP001321760">
    <property type="component" value="Unassembled WGS sequence"/>
</dbReference>
<sequence length="1164" mass="128327">MEAASTSSISRAPFVGGHLCWQLSARSGSLWQHRLPLPTQLAGIFFVVDHVVEVPFRIIMERYEMTDQALFSATPTGHGGSAPMLRQSRSGKPRWGPGSAKTRLFNSNRKAPTGNAPTLGQELKCAIVTGFRSSNTLPPDVAGQALRSGGSQRIWFPFWGLPLSSSYPGPQVSTALAQPTPSTDTANDVTPSLEATNTIAHFHLLLHAPRPCGGAACLQSPRLNPFGPQGIESAPSKLTSDRDSLQQHAASRNSIGVLKVTQKRRRPTKARSWELVGFSPMPTMAPQRHLTWRIQNIPSHYSEADVLACFHSDDKKYVHIRSLAPDVSNYDGKGTLTATLLFSAPEKREPRVEEGGPGEDLILDKEFIGFTPLNSPSSDVCADIIAVTGLAGHAFGSWSHSAQKMWLRDYLPKDIGGRARILIYGYKSRLDAEHEGKGIISDFADRFIHSLMDIRDHPLCRDRPLIMIGHSLGALVIKHAITDLDPNIRARLPLRTVLFFGAPHNGLETTALETLVKGRPTQALISELKRDSPTLIHLAKQFRFASADLSIHTYYETRPTKTVALDSDGSWQRKGEPAMMVDRSSALLNLREETQIMVDGDHKEIARLRPGQGGVYLNVLRVIKDALQSASEQFAAARAAEKRAVSTNASFGPPPADMPTPPPSTEIEEKQLVLQSTEPEYDHNNLLCDVCCDEFPKTQTHFHCYICDDGFFNICMSCKEEGAGCPKEHDLVERALKDDDEDEEDEEENYPTCDGCGADILEDDVHFRCDRCRDEYYFIVCFPCRKTGLVCPGRHKLTKFPLSTDRNANDNNRLGTPGSSGTPWKSPSPQPPRTQTDTPTKNASALKDSTTIESPEYCDIDGCDCSLPKRPKVKAKAQSQKSTPAKKSEPEIEYCDVEGCECDRPRRPNATMSTPSKTRSTPQPTTGKTEIEYCDIEGCECDRPRRPTAASSNPEPKKPTFPQRAASKRVKVKYCDLDECNCDRPKRPKPAASQIPTPPESTTTTLAEEEPVVYCDIEDCNCGRPRRPKPEASRSMSLPIRPAAGQYCDIPGCNCGLPSRLNSESTSTPKARSTPKAEAQEYCDIEGCSCSLPRRPKSEPAEADTTEYCDIDGCNCSLPRRPGAMAGGSGIWRQSSEDERPWYDEYGAEESGLKKLKRKLFGRK</sequence>
<keyword evidence="4" id="KW-0256">Endoplasmic reticulum</keyword>
<feature type="region of interest" description="Disordered" evidence="7">
    <location>
        <begin position="945"/>
        <end position="964"/>
    </location>
</feature>
<evidence type="ECO:0008006" key="10">
    <source>
        <dbReference type="Google" id="ProtNLM"/>
    </source>
</evidence>
<dbReference type="InterPro" id="IPR029058">
    <property type="entry name" value="AB_hydrolase_fold"/>
</dbReference>
<organism evidence="8 9">
    <name type="scientific">Podospora aff. communis PSN243</name>
    <dbReference type="NCBI Taxonomy" id="3040156"/>
    <lineage>
        <taxon>Eukaryota</taxon>
        <taxon>Fungi</taxon>
        <taxon>Dikarya</taxon>
        <taxon>Ascomycota</taxon>
        <taxon>Pezizomycotina</taxon>
        <taxon>Sordariomycetes</taxon>
        <taxon>Sordariomycetidae</taxon>
        <taxon>Sordariales</taxon>
        <taxon>Podosporaceae</taxon>
        <taxon>Podospora</taxon>
    </lineage>
</organism>
<protein>
    <recommendedName>
        <fullName evidence="10">DUF676 domain-containing protein</fullName>
    </recommendedName>
</protein>
<dbReference type="PANTHER" id="PTHR48182:SF2">
    <property type="entry name" value="PROTEIN SERAC1"/>
    <property type="match status" value="1"/>
</dbReference>
<feature type="compositionally biased region" description="Pro residues" evidence="7">
    <location>
        <begin position="652"/>
        <end position="664"/>
    </location>
</feature>
<dbReference type="SUPFAM" id="SSF53474">
    <property type="entry name" value="alpha/beta-Hydrolases"/>
    <property type="match status" value="1"/>
</dbReference>
<dbReference type="GO" id="GO:0005739">
    <property type="term" value="C:mitochondrion"/>
    <property type="evidence" value="ECO:0007669"/>
    <property type="project" value="UniProtKB-SubCell"/>
</dbReference>
<name>A0AAV9H3D9_9PEZI</name>
<dbReference type="EMBL" id="MU865915">
    <property type="protein sequence ID" value="KAK4455153.1"/>
    <property type="molecule type" value="Genomic_DNA"/>
</dbReference>
<evidence type="ECO:0000313" key="8">
    <source>
        <dbReference type="EMBL" id="KAK4455153.1"/>
    </source>
</evidence>
<evidence type="ECO:0000256" key="5">
    <source>
        <dbReference type="ARBA" id="ARBA00023128"/>
    </source>
</evidence>
<keyword evidence="9" id="KW-1185">Reference proteome</keyword>
<evidence type="ECO:0000313" key="9">
    <source>
        <dbReference type="Proteomes" id="UP001321760"/>
    </source>
</evidence>
<evidence type="ECO:0000256" key="7">
    <source>
        <dbReference type="SAM" id="MobiDB-lite"/>
    </source>
</evidence>
<comment type="subcellular location">
    <subcellularLocation>
        <location evidence="2">Endoplasmic reticulum</location>
    </subcellularLocation>
    <subcellularLocation>
        <location evidence="3">Membrane</location>
    </subcellularLocation>
    <subcellularLocation>
        <location evidence="1">Mitochondrion</location>
    </subcellularLocation>
</comment>
<reference evidence="8" key="2">
    <citation type="submission" date="2023-05" db="EMBL/GenBank/DDBJ databases">
        <authorList>
            <consortium name="Lawrence Berkeley National Laboratory"/>
            <person name="Steindorff A."/>
            <person name="Hensen N."/>
            <person name="Bonometti L."/>
            <person name="Westerberg I."/>
            <person name="Brannstrom I.O."/>
            <person name="Guillou S."/>
            <person name="Cros-Aarteil S."/>
            <person name="Calhoun S."/>
            <person name="Haridas S."/>
            <person name="Kuo A."/>
            <person name="Mondo S."/>
            <person name="Pangilinan J."/>
            <person name="Riley R."/>
            <person name="Labutti K."/>
            <person name="Andreopoulos B."/>
            <person name="Lipzen A."/>
            <person name="Chen C."/>
            <person name="Yanf M."/>
            <person name="Daum C."/>
            <person name="Ng V."/>
            <person name="Clum A."/>
            <person name="Ohm R."/>
            <person name="Martin F."/>
            <person name="Silar P."/>
            <person name="Natvig D."/>
            <person name="Lalanne C."/>
            <person name="Gautier V."/>
            <person name="Ament-Velasquez S.L."/>
            <person name="Kruys A."/>
            <person name="Hutchinson M.I."/>
            <person name="Powell A.J."/>
            <person name="Barry K."/>
            <person name="Miller A.N."/>
            <person name="Grigoriev I.V."/>
            <person name="Debuchy R."/>
            <person name="Gladieux P."/>
            <person name="Thoren M.H."/>
            <person name="Johannesson H."/>
        </authorList>
    </citation>
    <scope>NUCLEOTIDE SEQUENCE</scope>
    <source>
        <strain evidence="8">PSN243</strain>
    </source>
</reference>
<keyword evidence="5" id="KW-0496">Mitochondrion</keyword>
<gene>
    <name evidence="8" type="ORF">QBC34DRAFT_391708</name>
</gene>
<dbReference type="PANTHER" id="PTHR48182">
    <property type="entry name" value="PROTEIN SERAC1"/>
    <property type="match status" value="1"/>
</dbReference>
<feature type="compositionally biased region" description="Polar residues" evidence="7">
    <location>
        <begin position="104"/>
        <end position="117"/>
    </location>
</feature>
<evidence type="ECO:0000256" key="3">
    <source>
        <dbReference type="ARBA" id="ARBA00004370"/>
    </source>
</evidence>
<proteinExistence type="predicted"/>
<reference evidence="8" key="1">
    <citation type="journal article" date="2023" name="Mol. Phylogenet. Evol.">
        <title>Genome-scale phylogeny and comparative genomics of the fungal order Sordariales.</title>
        <authorList>
            <person name="Hensen N."/>
            <person name="Bonometti L."/>
            <person name="Westerberg I."/>
            <person name="Brannstrom I.O."/>
            <person name="Guillou S."/>
            <person name="Cros-Aarteil S."/>
            <person name="Calhoun S."/>
            <person name="Haridas S."/>
            <person name="Kuo A."/>
            <person name="Mondo S."/>
            <person name="Pangilinan J."/>
            <person name="Riley R."/>
            <person name="LaButti K."/>
            <person name="Andreopoulos B."/>
            <person name="Lipzen A."/>
            <person name="Chen C."/>
            <person name="Yan M."/>
            <person name="Daum C."/>
            <person name="Ng V."/>
            <person name="Clum A."/>
            <person name="Steindorff A."/>
            <person name="Ohm R.A."/>
            <person name="Martin F."/>
            <person name="Silar P."/>
            <person name="Natvig D.O."/>
            <person name="Lalanne C."/>
            <person name="Gautier V."/>
            <person name="Ament-Velasquez S.L."/>
            <person name="Kruys A."/>
            <person name="Hutchinson M.I."/>
            <person name="Powell A.J."/>
            <person name="Barry K."/>
            <person name="Miller A.N."/>
            <person name="Grigoriev I.V."/>
            <person name="Debuchy R."/>
            <person name="Gladieux P."/>
            <person name="Hiltunen Thoren M."/>
            <person name="Johannesson H."/>
        </authorList>
    </citation>
    <scope>NUCLEOTIDE SEQUENCE</scope>
    <source>
        <strain evidence="8">PSN243</strain>
    </source>
</reference>
<feature type="region of interest" description="Disordered" evidence="7">
    <location>
        <begin position="74"/>
        <end position="117"/>
    </location>
</feature>
<feature type="compositionally biased region" description="Polar residues" evidence="7">
    <location>
        <begin position="910"/>
        <end position="928"/>
    </location>
</feature>
<feature type="compositionally biased region" description="Polar residues" evidence="7">
    <location>
        <begin position="804"/>
        <end position="825"/>
    </location>
</feature>
<dbReference type="AlphaFoldDB" id="A0AAV9H3D9"/>
<feature type="region of interest" description="Disordered" evidence="7">
    <location>
        <begin position="906"/>
        <end position="928"/>
    </location>
</feature>
<keyword evidence="6" id="KW-0472">Membrane</keyword>